<evidence type="ECO:0000256" key="2">
    <source>
        <dbReference type="ARBA" id="ARBA00022617"/>
    </source>
</evidence>
<dbReference type="Gene3D" id="1.10.630.10">
    <property type="entry name" value="Cytochrome P450"/>
    <property type="match status" value="1"/>
</dbReference>
<dbReference type="GO" id="GO:0020037">
    <property type="term" value="F:heme binding"/>
    <property type="evidence" value="ECO:0007669"/>
    <property type="project" value="InterPro"/>
</dbReference>
<dbReference type="InterPro" id="IPR002397">
    <property type="entry name" value="Cyt_P450_B"/>
</dbReference>
<dbReference type="SUPFAM" id="SSF48264">
    <property type="entry name" value="Cytochrome P450"/>
    <property type="match status" value="1"/>
</dbReference>
<evidence type="ECO:0000256" key="1">
    <source>
        <dbReference type="ARBA" id="ARBA00010617"/>
    </source>
</evidence>
<keyword evidence="2" id="KW-0349">Heme</keyword>
<name>A0A6J6C5Z2_9ZZZZ</name>
<dbReference type="PRINTS" id="PR00359">
    <property type="entry name" value="BP450"/>
</dbReference>
<dbReference type="GO" id="GO:0036199">
    <property type="term" value="F:cholest-4-en-3-one 26-monooxygenase activity"/>
    <property type="evidence" value="ECO:0007669"/>
    <property type="project" value="TreeGrafter"/>
</dbReference>
<evidence type="ECO:0000313" key="7">
    <source>
        <dbReference type="EMBL" id="CAB4546039.1"/>
    </source>
</evidence>
<dbReference type="InterPro" id="IPR036396">
    <property type="entry name" value="Cyt_P450_sf"/>
</dbReference>
<reference evidence="7" key="1">
    <citation type="submission" date="2020-05" db="EMBL/GenBank/DDBJ databases">
        <authorList>
            <person name="Chiriac C."/>
            <person name="Salcher M."/>
            <person name="Ghai R."/>
            <person name="Kavagutti S V."/>
        </authorList>
    </citation>
    <scope>NUCLEOTIDE SEQUENCE</scope>
</reference>
<keyword evidence="4" id="KW-0560">Oxidoreductase</keyword>
<proteinExistence type="inferred from homology"/>
<dbReference type="PANTHER" id="PTHR46696">
    <property type="entry name" value="P450, PUTATIVE (EUROFUNG)-RELATED"/>
    <property type="match status" value="1"/>
</dbReference>
<dbReference type="AlphaFoldDB" id="A0A6J6C5Z2"/>
<dbReference type="GO" id="GO:0006707">
    <property type="term" value="P:cholesterol catabolic process"/>
    <property type="evidence" value="ECO:0007669"/>
    <property type="project" value="TreeGrafter"/>
</dbReference>
<sequence>MAVTDRSSSRPDSIPGLDIVSHDVYERGVPHAAYDRFRSEAPVAWVTEGPHNGHHGVGFWSLTRHADVVAVHKDWRTFSSEVGGTEIEDMEPDAIVARRTMLETDPPRHTRLRQLVNPAFAKPTMECYAAGAHRLVDELLDATVGAGEVDAVQQVARELPIRMLVDIMGVPLDDAPQLFHWTDQIVYNADPDHVPDELADVSDRIDTDPYRLLPFRSPVSLKVFEYVERLAAQRRHDPAADLVTVLADATVDGVPLTERERGTFLLLLLIAGNETTRHGLTHGLVALAQHPEQFDRLRAEPDLATSPLLDTAVEEVLRWTCPQVHFRRTATVDTEIGGVPIAAGDKVVTWYIAANFDPVPFPDPHVFDLGRTPNRHVTFGGGGPHLCLGQWMARLEVRVFLQALARRVERIELAGDVERLRSNFINGVKRCPVVLHPAR</sequence>
<comment type="similarity">
    <text evidence="1">Belongs to the cytochrome P450 family.</text>
</comment>
<dbReference type="PANTHER" id="PTHR46696:SF4">
    <property type="entry name" value="BIOTIN BIOSYNTHESIS CYTOCHROME P450"/>
    <property type="match status" value="1"/>
</dbReference>
<evidence type="ECO:0000256" key="5">
    <source>
        <dbReference type="ARBA" id="ARBA00023004"/>
    </source>
</evidence>
<gene>
    <name evidence="7" type="ORF">UFOPK1493_00684</name>
</gene>
<organism evidence="7">
    <name type="scientific">freshwater metagenome</name>
    <dbReference type="NCBI Taxonomy" id="449393"/>
    <lineage>
        <taxon>unclassified sequences</taxon>
        <taxon>metagenomes</taxon>
        <taxon>ecological metagenomes</taxon>
    </lineage>
</organism>
<dbReference type="EMBL" id="CAEZSR010000015">
    <property type="protein sequence ID" value="CAB4546039.1"/>
    <property type="molecule type" value="Genomic_DNA"/>
</dbReference>
<dbReference type="GO" id="GO:0008395">
    <property type="term" value="F:steroid hydroxylase activity"/>
    <property type="evidence" value="ECO:0007669"/>
    <property type="project" value="TreeGrafter"/>
</dbReference>
<dbReference type="CDD" id="cd11033">
    <property type="entry name" value="CYP142-like"/>
    <property type="match status" value="1"/>
</dbReference>
<keyword evidence="3" id="KW-0479">Metal-binding</keyword>
<dbReference type="FunFam" id="1.10.630.10:FF:000018">
    <property type="entry name" value="Cytochrome P450 monooxygenase"/>
    <property type="match status" value="1"/>
</dbReference>
<keyword evidence="6" id="KW-0503">Monooxygenase</keyword>
<evidence type="ECO:0000256" key="3">
    <source>
        <dbReference type="ARBA" id="ARBA00022723"/>
    </source>
</evidence>
<dbReference type="Pfam" id="PF00067">
    <property type="entry name" value="p450"/>
    <property type="match status" value="1"/>
</dbReference>
<accession>A0A6J6C5Z2</accession>
<dbReference type="GO" id="GO:0005506">
    <property type="term" value="F:iron ion binding"/>
    <property type="evidence" value="ECO:0007669"/>
    <property type="project" value="InterPro"/>
</dbReference>
<protein>
    <submittedName>
        <fullName evidence="7">Unannotated protein</fullName>
    </submittedName>
</protein>
<evidence type="ECO:0000256" key="4">
    <source>
        <dbReference type="ARBA" id="ARBA00023002"/>
    </source>
</evidence>
<evidence type="ECO:0000256" key="6">
    <source>
        <dbReference type="ARBA" id="ARBA00023033"/>
    </source>
</evidence>
<keyword evidence="5" id="KW-0408">Iron</keyword>
<dbReference type="InterPro" id="IPR001128">
    <property type="entry name" value="Cyt_P450"/>
</dbReference>